<sequence>MLKVLILVIAIVLAVATYIAHPILAGGDKVRGLEGEGTVTQTCITPNYDVLDEYGNPTCPFGDYDPFVVVTE</sequence>
<reference evidence="1 2" key="1">
    <citation type="journal article" date="2015" name="Nature">
        <title>rRNA introns, odd ribosomes, and small enigmatic genomes across a large radiation of phyla.</title>
        <authorList>
            <person name="Brown C.T."/>
            <person name="Hug L.A."/>
            <person name="Thomas B.C."/>
            <person name="Sharon I."/>
            <person name="Castelle C.J."/>
            <person name="Singh A."/>
            <person name="Wilkins M.J."/>
            <person name="Williams K.H."/>
            <person name="Banfield J.F."/>
        </authorList>
    </citation>
    <scope>NUCLEOTIDE SEQUENCE [LARGE SCALE GENOMIC DNA]</scope>
</reference>
<evidence type="ECO:0000313" key="2">
    <source>
        <dbReference type="Proteomes" id="UP000033866"/>
    </source>
</evidence>
<comment type="caution">
    <text evidence="1">The sequence shown here is derived from an EMBL/GenBank/DDBJ whole genome shotgun (WGS) entry which is preliminary data.</text>
</comment>
<name>A0A0G0B7S9_9BACT</name>
<evidence type="ECO:0000313" key="1">
    <source>
        <dbReference type="EMBL" id="KKP65438.1"/>
    </source>
</evidence>
<organism evidence="1 2">
    <name type="scientific">candidate division WS6 bacterium GW2011_GWE1_34_7</name>
    <dbReference type="NCBI Taxonomy" id="1619093"/>
    <lineage>
        <taxon>Bacteria</taxon>
        <taxon>Candidatus Dojkabacteria</taxon>
    </lineage>
</organism>
<dbReference type="AlphaFoldDB" id="A0A0G0B7S9"/>
<proteinExistence type="predicted"/>
<gene>
    <name evidence="1" type="ORF">UR61_C0024G0013</name>
</gene>
<protein>
    <submittedName>
        <fullName evidence="1">Uncharacterized protein</fullName>
    </submittedName>
</protein>
<dbReference type="EMBL" id="LBPV01000024">
    <property type="protein sequence ID" value="KKP65438.1"/>
    <property type="molecule type" value="Genomic_DNA"/>
</dbReference>
<accession>A0A0G0B7S9</accession>
<dbReference type="Proteomes" id="UP000033866">
    <property type="component" value="Unassembled WGS sequence"/>
</dbReference>